<dbReference type="PANTHER" id="PTHR12271:SF40">
    <property type="entry name" value="POLY(A) RNA POLYMERASE GLD2"/>
    <property type="match status" value="1"/>
</dbReference>
<dbReference type="GO" id="GO:0031123">
    <property type="term" value="P:RNA 3'-end processing"/>
    <property type="evidence" value="ECO:0007669"/>
    <property type="project" value="TreeGrafter"/>
</dbReference>
<keyword evidence="5" id="KW-0808">Transferase</keyword>
<organism evidence="11 12">
    <name type="scientific">Blomia tropicalis</name>
    <name type="common">Mite</name>
    <dbReference type="NCBI Taxonomy" id="40697"/>
    <lineage>
        <taxon>Eukaryota</taxon>
        <taxon>Metazoa</taxon>
        <taxon>Ecdysozoa</taxon>
        <taxon>Arthropoda</taxon>
        <taxon>Chelicerata</taxon>
        <taxon>Arachnida</taxon>
        <taxon>Acari</taxon>
        <taxon>Acariformes</taxon>
        <taxon>Sarcoptiformes</taxon>
        <taxon>Astigmata</taxon>
        <taxon>Glycyphagoidea</taxon>
        <taxon>Echimyopodidae</taxon>
        <taxon>Blomia</taxon>
    </lineage>
</organism>
<dbReference type="GO" id="GO:0046872">
    <property type="term" value="F:metal ion binding"/>
    <property type="evidence" value="ECO:0007669"/>
    <property type="project" value="UniProtKB-KW"/>
</dbReference>
<keyword evidence="4" id="KW-0963">Cytoplasm</keyword>
<evidence type="ECO:0000256" key="8">
    <source>
        <dbReference type="ARBA" id="ARBA00038491"/>
    </source>
</evidence>
<dbReference type="PANTHER" id="PTHR12271">
    <property type="entry name" value="POLY A POLYMERASE CID PAP -RELATED"/>
    <property type="match status" value="1"/>
</dbReference>
<dbReference type="GO" id="GO:0005737">
    <property type="term" value="C:cytoplasm"/>
    <property type="evidence" value="ECO:0007669"/>
    <property type="project" value="UniProtKB-SubCell"/>
</dbReference>
<feature type="domain" description="PAP-associated" evidence="9">
    <location>
        <begin position="257"/>
        <end position="309"/>
    </location>
</feature>
<name>A0A9Q0M9V6_BLOTA</name>
<evidence type="ECO:0000256" key="1">
    <source>
        <dbReference type="ARBA" id="ARBA00001936"/>
    </source>
</evidence>
<dbReference type="Proteomes" id="UP001142055">
    <property type="component" value="Chromosome 1"/>
</dbReference>
<gene>
    <name evidence="11" type="ORF">RDWZM_000983</name>
</gene>
<comment type="caution">
    <text evidence="11">The sequence shown here is derived from an EMBL/GenBank/DDBJ whole genome shotgun (WGS) entry which is preliminary data.</text>
</comment>
<comment type="cofactor">
    <cofactor evidence="1">
        <name>Mn(2+)</name>
        <dbReference type="ChEBI" id="CHEBI:29035"/>
    </cofactor>
</comment>
<evidence type="ECO:0000313" key="11">
    <source>
        <dbReference type="EMBL" id="KAJ6222438.1"/>
    </source>
</evidence>
<keyword evidence="12" id="KW-1185">Reference proteome</keyword>
<dbReference type="EMBL" id="JAPWDV010000001">
    <property type="protein sequence ID" value="KAJ6222438.1"/>
    <property type="molecule type" value="Genomic_DNA"/>
</dbReference>
<reference evidence="11" key="1">
    <citation type="submission" date="2022-12" db="EMBL/GenBank/DDBJ databases">
        <title>Genome assemblies of Blomia tropicalis.</title>
        <authorList>
            <person name="Cui Y."/>
        </authorList>
    </citation>
    <scope>NUCLEOTIDE SEQUENCE</scope>
    <source>
        <tissue evidence="11">Adult mites</tissue>
    </source>
</reference>
<evidence type="ECO:0000313" key="12">
    <source>
        <dbReference type="Proteomes" id="UP001142055"/>
    </source>
</evidence>
<dbReference type="Pfam" id="PF03828">
    <property type="entry name" value="PAP_assoc"/>
    <property type="match status" value="1"/>
</dbReference>
<keyword evidence="6" id="KW-0479">Metal-binding</keyword>
<dbReference type="SUPFAM" id="SSF81631">
    <property type="entry name" value="PAP/OAS1 substrate-binding domain"/>
    <property type="match status" value="1"/>
</dbReference>
<sequence>MSSSFDYCHDPFSAALFDVYRYHQDSEIYQQKLQLRQQLYNLLECVIKDKFDLFIVGSTLSQFSLKCSDLDLCLVVYDSDGNVDQDYLRDRCMAVQKLTQIQEIILSENVCSTCDLFSRAVVPILRFTEKSTQITVDLNINRIVTLKNSFLLTCYQSLDPRIAPLVVAVKCWARKNGINCSYNGTLSSYSLTLMVIHFLQMGCNPPVLPHLHSMFKEDFFQLVLQVIFFEWKSDMSKILHLVLNVTKNHFKQANFHPLGRLFVEFINYYSHPHVFNNIISIRHPISFPFKRQSEDSSLIMIEDPFELKNTAYSVYHQYKWDHIRWTFSCTNVRIYNGLFTPNDFECEENSIRKNYN</sequence>
<dbReference type="Pfam" id="PF22600">
    <property type="entry name" value="MTPAP-like_central"/>
    <property type="match status" value="1"/>
</dbReference>
<dbReference type="Gene3D" id="1.10.1410.10">
    <property type="match status" value="1"/>
</dbReference>
<dbReference type="Gene3D" id="3.30.460.10">
    <property type="entry name" value="Beta Polymerase, domain 2"/>
    <property type="match status" value="1"/>
</dbReference>
<keyword evidence="7" id="KW-0460">Magnesium</keyword>
<protein>
    <submittedName>
        <fullName evidence="11">Uncharacterized protein</fullName>
    </submittedName>
</protein>
<evidence type="ECO:0000256" key="4">
    <source>
        <dbReference type="ARBA" id="ARBA00022490"/>
    </source>
</evidence>
<evidence type="ECO:0000259" key="9">
    <source>
        <dbReference type="Pfam" id="PF03828"/>
    </source>
</evidence>
<comment type="cofactor">
    <cofactor evidence="2">
        <name>Mg(2+)</name>
        <dbReference type="ChEBI" id="CHEBI:18420"/>
    </cofactor>
</comment>
<dbReference type="InterPro" id="IPR054708">
    <property type="entry name" value="MTPAP-like_central"/>
</dbReference>
<comment type="subcellular location">
    <subcellularLocation>
        <location evidence="3">Cytoplasm</location>
    </subcellularLocation>
</comment>
<dbReference type="GO" id="GO:1990817">
    <property type="term" value="F:poly(A) RNA polymerase activity"/>
    <property type="evidence" value="ECO:0007669"/>
    <property type="project" value="TreeGrafter"/>
</dbReference>
<evidence type="ECO:0000256" key="6">
    <source>
        <dbReference type="ARBA" id="ARBA00022723"/>
    </source>
</evidence>
<dbReference type="AlphaFoldDB" id="A0A9Q0M9V6"/>
<proteinExistence type="inferred from homology"/>
<evidence type="ECO:0000256" key="7">
    <source>
        <dbReference type="ARBA" id="ARBA00022842"/>
    </source>
</evidence>
<dbReference type="OMA" id="RTYAYAD"/>
<dbReference type="InterPro" id="IPR002058">
    <property type="entry name" value="PAP_assoc"/>
</dbReference>
<dbReference type="InterPro" id="IPR043519">
    <property type="entry name" value="NT_sf"/>
</dbReference>
<dbReference type="CDD" id="cd05402">
    <property type="entry name" value="NT_PAP_TUTase"/>
    <property type="match status" value="1"/>
</dbReference>
<evidence type="ECO:0000256" key="3">
    <source>
        <dbReference type="ARBA" id="ARBA00004496"/>
    </source>
</evidence>
<feature type="domain" description="Poly(A) RNA polymerase mitochondrial-like central palm" evidence="10">
    <location>
        <begin position="21"/>
        <end position="156"/>
    </location>
</feature>
<accession>A0A9Q0M9V6</accession>
<evidence type="ECO:0000256" key="2">
    <source>
        <dbReference type="ARBA" id="ARBA00001946"/>
    </source>
</evidence>
<evidence type="ECO:0000259" key="10">
    <source>
        <dbReference type="Pfam" id="PF22600"/>
    </source>
</evidence>
<comment type="similarity">
    <text evidence="8">Belongs to the DNA polymerase type-B-like family. GLD2 subfamily.</text>
</comment>
<evidence type="ECO:0000256" key="5">
    <source>
        <dbReference type="ARBA" id="ARBA00022679"/>
    </source>
</evidence>
<dbReference type="SUPFAM" id="SSF81301">
    <property type="entry name" value="Nucleotidyltransferase"/>
    <property type="match status" value="1"/>
</dbReference>